<dbReference type="PROSITE" id="PS50181">
    <property type="entry name" value="FBOX"/>
    <property type="match status" value="1"/>
</dbReference>
<dbReference type="PANTHER" id="PTHR31900:SF30">
    <property type="entry name" value="SUPERFAMILY PROTEIN, PUTATIVE-RELATED"/>
    <property type="match status" value="1"/>
</dbReference>
<dbReference type="Proteomes" id="UP000655225">
    <property type="component" value="Unassembled WGS sequence"/>
</dbReference>
<name>A0A834ZJU6_TETSI</name>
<dbReference type="OMA" id="TISIDYC"/>
<organism evidence="2 3">
    <name type="scientific">Tetracentron sinense</name>
    <name type="common">Spur-leaf</name>
    <dbReference type="NCBI Taxonomy" id="13715"/>
    <lineage>
        <taxon>Eukaryota</taxon>
        <taxon>Viridiplantae</taxon>
        <taxon>Streptophyta</taxon>
        <taxon>Embryophyta</taxon>
        <taxon>Tracheophyta</taxon>
        <taxon>Spermatophyta</taxon>
        <taxon>Magnoliopsida</taxon>
        <taxon>Trochodendrales</taxon>
        <taxon>Trochodendraceae</taxon>
        <taxon>Tetracentron</taxon>
    </lineage>
</organism>
<evidence type="ECO:0000259" key="1">
    <source>
        <dbReference type="PROSITE" id="PS50181"/>
    </source>
</evidence>
<dbReference type="InterPro" id="IPR050232">
    <property type="entry name" value="FBL13/AtMIF1-like"/>
</dbReference>
<dbReference type="InterPro" id="IPR032675">
    <property type="entry name" value="LRR_dom_sf"/>
</dbReference>
<proteinExistence type="predicted"/>
<gene>
    <name evidence="2" type="ORF">HHK36_006893</name>
</gene>
<reference evidence="2 3" key="1">
    <citation type="submission" date="2020-04" db="EMBL/GenBank/DDBJ databases">
        <title>Plant Genome Project.</title>
        <authorList>
            <person name="Zhang R.-G."/>
        </authorList>
    </citation>
    <scope>NUCLEOTIDE SEQUENCE [LARGE SCALE GENOMIC DNA]</scope>
    <source>
        <strain evidence="2">YNK0</strain>
        <tissue evidence="2">Leaf</tissue>
    </source>
</reference>
<keyword evidence="3" id="KW-1185">Reference proteome</keyword>
<dbReference type="PANTHER" id="PTHR31900">
    <property type="entry name" value="F-BOX/RNI SUPERFAMILY PROTEIN-RELATED"/>
    <property type="match status" value="1"/>
</dbReference>
<dbReference type="InterPro" id="IPR036047">
    <property type="entry name" value="F-box-like_dom_sf"/>
</dbReference>
<dbReference type="InterPro" id="IPR006566">
    <property type="entry name" value="FBD"/>
</dbReference>
<dbReference type="SMART" id="SM00579">
    <property type="entry name" value="FBD"/>
    <property type="match status" value="1"/>
</dbReference>
<protein>
    <recommendedName>
        <fullName evidence="1">F-box domain-containing protein</fullName>
    </recommendedName>
</protein>
<dbReference type="SUPFAM" id="SSF81383">
    <property type="entry name" value="F-box domain"/>
    <property type="match status" value="1"/>
</dbReference>
<dbReference type="Gene3D" id="3.80.10.10">
    <property type="entry name" value="Ribonuclease Inhibitor"/>
    <property type="match status" value="1"/>
</dbReference>
<sequence>METPHRRSSDIISNLPDQVIETILAYWPIQDAVQTSLLSNKWRYKWNLIPTLVFHEERTHFPPDTKAFASNKIVNFVDRVLLQHKGSIHKFELSTHSLQDYVIDSWLLFLSKNGVKELVLQFLSRDRYCDQHFGQGKVSNLVRGLGCLTALEKLVIGECFMEFLAMGILPKRLLVTYDRLKSISLFINFNDLNQSLAMLFLFQSSPNLQELKMLANQVAATEYVVDFWKALGHLNCSMNHLRMVKIIMWGAKSELELIKFLLANSPVLEILSVNHITSEKVDESRVLKELVRFPRASTKAQIEYK</sequence>
<accession>A0A834ZJU6</accession>
<dbReference type="OrthoDB" id="612216at2759"/>
<dbReference type="SUPFAM" id="SSF52047">
    <property type="entry name" value="RNI-like"/>
    <property type="match status" value="1"/>
</dbReference>
<evidence type="ECO:0000313" key="3">
    <source>
        <dbReference type="Proteomes" id="UP000655225"/>
    </source>
</evidence>
<dbReference type="AlphaFoldDB" id="A0A834ZJU6"/>
<dbReference type="Pfam" id="PF08387">
    <property type="entry name" value="FBD"/>
    <property type="match status" value="1"/>
</dbReference>
<feature type="domain" description="F-box" evidence="1">
    <location>
        <begin position="9"/>
        <end position="57"/>
    </location>
</feature>
<comment type="caution">
    <text evidence="2">The sequence shown here is derived from an EMBL/GenBank/DDBJ whole genome shotgun (WGS) entry which is preliminary data.</text>
</comment>
<evidence type="ECO:0000313" key="2">
    <source>
        <dbReference type="EMBL" id="KAF8407757.1"/>
    </source>
</evidence>
<dbReference type="Pfam" id="PF00646">
    <property type="entry name" value="F-box"/>
    <property type="match status" value="1"/>
</dbReference>
<dbReference type="InterPro" id="IPR001810">
    <property type="entry name" value="F-box_dom"/>
</dbReference>
<dbReference type="EMBL" id="JABCRI010000004">
    <property type="protein sequence ID" value="KAF8407757.1"/>
    <property type="molecule type" value="Genomic_DNA"/>
</dbReference>